<organism evidence="6 7">
    <name type="scientific">Circinella minor</name>
    <dbReference type="NCBI Taxonomy" id="1195481"/>
    <lineage>
        <taxon>Eukaryota</taxon>
        <taxon>Fungi</taxon>
        <taxon>Fungi incertae sedis</taxon>
        <taxon>Mucoromycota</taxon>
        <taxon>Mucoromycotina</taxon>
        <taxon>Mucoromycetes</taxon>
        <taxon>Mucorales</taxon>
        <taxon>Lichtheimiaceae</taxon>
        <taxon>Circinella</taxon>
    </lineage>
</organism>
<feature type="region of interest" description="Disordered" evidence="4">
    <location>
        <begin position="311"/>
        <end position="345"/>
    </location>
</feature>
<dbReference type="PANTHER" id="PTHR12696">
    <property type="entry name" value="TIP120"/>
    <property type="match status" value="1"/>
</dbReference>
<dbReference type="Gene3D" id="1.25.10.10">
    <property type="entry name" value="Leucine-rich Repeat Variant"/>
    <property type="match status" value="1"/>
</dbReference>
<keyword evidence="2" id="KW-0677">Repeat</keyword>
<gene>
    <name evidence="6" type="ORF">INT45_014208</name>
</gene>
<dbReference type="GO" id="GO:0010265">
    <property type="term" value="P:SCF complex assembly"/>
    <property type="evidence" value="ECO:0007669"/>
    <property type="project" value="InterPro"/>
</dbReference>
<dbReference type="EMBL" id="JAEPRB010000016">
    <property type="protein sequence ID" value="KAG2226464.1"/>
    <property type="molecule type" value="Genomic_DNA"/>
</dbReference>
<evidence type="ECO:0000256" key="1">
    <source>
        <dbReference type="ARBA" id="ARBA00007657"/>
    </source>
</evidence>
<evidence type="ECO:0000256" key="3">
    <source>
        <dbReference type="ARBA" id="ARBA00022786"/>
    </source>
</evidence>
<comment type="similarity">
    <text evidence="1">Belongs to the CAND family.</text>
</comment>
<dbReference type="Pfam" id="PF25782">
    <property type="entry name" value="TPR_CAND1"/>
    <property type="match status" value="1"/>
</dbReference>
<accession>A0A8H7VTF9</accession>
<evidence type="ECO:0000259" key="5">
    <source>
        <dbReference type="Pfam" id="PF08623"/>
    </source>
</evidence>
<feature type="domain" description="TATA-binding protein interacting (TIP20)" evidence="5">
    <location>
        <begin position="1112"/>
        <end position="1274"/>
    </location>
</feature>
<name>A0A8H7VTF9_9FUNG</name>
<proteinExistence type="inferred from homology"/>
<reference evidence="6 7" key="1">
    <citation type="submission" date="2020-12" db="EMBL/GenBank/DDBJ databases">
        <title>Metabolic potential, ecology and presence of endohyphal bacteria is reflected in genomic diversity of Mucoromycotina.</title>
        <authorList>
            <person name="Muszewska A."/>
            <person name="Okrasinska A."/>
            <person name="Steczkiewicz K."/>
            <person name="Drgas O."/>
            <person name="Orlowska M."/>
            <person name="Perlinska-Lenart U."/>
            <person name="Aleksandrzak-Piekarczyk T."/>
            <person name="Szatraj K."/>
            <person name="Zielenkiewicz U."/>
            <person name="Pilsyk S."/>
            <person name="Malc E."/>
            <person name="Mieczkowski P."/>
            <person name="Kruszewska J.S."/>
            <person name="Biernat P."/>
            <person name="Pawlowska J."/>
        </authorList>
    </citation>
    <scope>NUCLEOTIDE SEQUENCE [LARGE SCALE GENOMIC DNA]</scope>
    <source>
        <strain evidence="6 7">CBS 142.35</strain>
    </source>
</reference>
<evidence type="ECO:0000256" key="4">
    <source>
        <dbReference type="SAM" id="MobiDB-lite"/>
    </source>
</evidence>
<evidence type="ECO:0000313" key="7">
    <source>
        <dbReference type="Proteomes" id="UP000646827"/>
    </source>
</evidence>
<keyword evidence="7" id="KW-1185">Reference proteome</keyword>
<dbReference type="Proteomes" id="UP000646827">
    <property type="component" value="Unassembled WGS sequence"/>
</dbReference>
<evidence type="ECO:0000256" key="2">
    <source>
        <dbReference type="ARBA" id="ARBA00022737"/>
    </source>
</evidence>
<dbReference type="InterPro" id="IPR039852">
    <property type="entry name" value="CAND1/CAND2"/>
</dbReference>
<dbReference type="OrthoDB" id="6260732at2759"/>
<evidence type="ECO:0000313" key="6">
    <source>
        <dbReference type="EMBL" id="KAG2226464.1"/>
    </source>
</evidence>
<comment type="caution">
    <text evidence="6">The sequence shown here is derived from an EMBL/GenBank/DDBJ whole genome shotgun (WGS) entry which is preliminary data.</text>
</comment>
<dbReference type="InterPro" id="IPR016024">
    <property type="entry name" value="ARM-type_fold"/>
</dbReference>
<protein>
    <recommendedName>
        <fullName evidence="5">TATA-binding protein interacting (TIP20) domain-containing protein</fullName>
    </recommendedName>
</protein>
<sequence length="1307" mass="145852">MAATNAYMVANLIEKMSNEDRDFRYMALNDLMNELQKEGGINMDEAIEAKVIRAVLNLMEDKNSEVQNLAVKCLGPLVKRIRIEHTLEIIDRLSNCAVQKDNEILRGITSMGLKTVITEIDPIMGPKICERIIPKLLEMSQGDSYEMQMDALDILAEVLSRFGSQITVSQQTKIQGTLLPLLDHSRAAVRKRTTVAIGYSVVHLTDNMYTSLINFLLDRLQNTKNSEKLRTLVQCAGVLSRYSTKRLGGYLPTLLPIIVNHAQEADEDDELREICLQSLESFVLRCPTEITPYINEIIELGLTYLKYDPNFADDDDEEDDEMEEEEEEEEDEFDDEVDYSDDDDDMSWKVRRSSTKLLAAVIETRSDLLQSLYETVAPALINRFKEREESVRADVLLTFIALLRQTAVYTGTTGDEPPLSLETAKSNLYFDATGLGDELSLLPEKVQNTASSNMETEGSEDDGNSPKQLLLAQVPKLSKALAKQLSSKSIQTRQIGFHILRELVSVLHGGLSNEIELFIPAIESSLSASNDAPQHVPLTTSNLKIEVLTFLRQLFRNHPAHVLHPYLNRLSLPIIHTLSDRFYKITSEAFLLCIELIKVIRPMKRNSETGEYDIAELNPDYQPYIKDIYTITIKILGTSDADQEVKERSIMCLGALLAQAGDVLQDEQREAWDMFLERLRNEVTRLITVRTLAIICQSPVAAGPELERCVLVAVDEIGALLRKNNRSLRVASAECLRVLIQKFGQLIPDESCKNLLAELIPLISDNDLHLLPLALRTIEALIVAKPGSVQNIKEAILPSLFQLIQSPLLQGASLDSLLNLFAALARASPADYQVLVNGLIEPLLNVETTGVSAGGVAAVANKQAAATVAQCVAVLAVNTEEANRQNTIEAFQQYIENPSTNDSIKYLSLLTLGEIGRRINLSAIGNIQEHILQLFAAQSEEVKFAAAFALGNICVGNLEQYLPLIVAQIKEQPKRRYLLLHALKEIITRSDKNTNLGAASDEIWVLLIESSDSEQEEGTRSVVAECLGKLALTNPNKYLPELQSRMTSPSTHIRATVATAVKYAIVDPTTDHDELLKPILSQFLILLKDSDLDVQRLTLLTMNSAVHRKSYLIKGMLSDLVPLLYSETVVKEELIHTVEMGPFKHKVDDGLEIRKAAYECMYTLLSTCLDKIDVHGFLDTVRSGLEDQHDIKMLAYLMLVRLGKVAPTAVMQKLDDLVDPLKSTLDFKMRSNAVKQEVEKNQELVRATLRCMVGLANLSYTGVSPRFAQFIKEVQSGPLEAEYTNTLIEANNRDTIRNTTGDYMDIS</sequence>
<dbReference type="SUPFAM" id="SSF48371">
    <property type="entry name" value="ARM repeat"/>
    <property type="match status" value="1"/>
</dbReference>
<dbReference type="Pfam" id="PF08623">
    <property type="entry name" value="TIP120"/>
    <property type="match status" value="1"/>
</dbReference>
<dbReference type="InterPro" id="IPR011989">
    <property type="entry name" value="ARM-like"/>
</dbReference>
<dbReference type="InterPro" id="IPR013932">
    <property type="entry name" value="TATA-bd_TIP120"/>
</dbReference>
<keyword evidence="3" id="KW-0833">Ubl conjugation pathway</keyword>